<organism evidence="1 2">
    <name type="scientific">Pseudoalteromonas piscicida</name>
    <dbReference type="NCBI Taxonomy" id="43662"/>
    <lineage>
        <taxon>Bacteria</taxon>
        <taxon>Pseudomonadati</taxon>
        <taxon>Pseudomonadota</taxon>
        <taxon>Gammaproteobacteria</taxon>
        <taxon>Alteromonadales</taxon>
        <taxon>Pseudoalteromonadaceae</taxon>
        <taxon>Pseudoalteromonas</taxon>
    </lineage>
</organism>
<dbReference type="EMBL" id="CP011924">
    <property type="protein sequence ID" value="ATD07439.1"/>
    <property type="molecule type" value="Genomic_DNA"/>
</dbReference>
<dbReference type="Proteomes" id="UP000016521">
    <property type="component" value="Chromosome I"/>
</dbReference>
<name>A0ABN5CGF7_PSEO7</name>
<evidence type="ECO:0000313" key="1">
    <source>
        <dbReference type="EMBL" id="ATD07439.1"/>
    </source>
</evidence>
<gene>
    <name evidence="1" type="ORF">PPIS_a2478</name>
</gene>
<evidence type="ECO:0000313" key="2">
    <source>
        <dbReference type="Proteomes" id="UP000016521"/>
    </source>
</evidence>
<sequence length="40" mass="4865">MQVQNCEDRCFQQQNQCRVDRPTEDKWEITDEKPTYPASF</sequence>
<proteinExistence type="predicted"/>
<reference evidence="1 2" key="1">
    <citation type="submission" date="2015-06" db="EMBL/GenBank/DDBJ databases">
        <authorList>
            <person name="Xie B.-B."/>
            <person name="Rong J.-C."/>
            <person name="Qin Q.-L."/>
            <person name="Zhang Y.-Z."/>
        </authorList>
    </citation>
    <scope>NUCLEOTIDE SEQUENCE [LARGE SCALE GENOMIC DNA]</scope>
    <source>
        <strain evidence="1 2">JCM 20779</strain>
    </source>
</reference>
<keyword evidence="2" id="KW-1185">Reference proteome</keyword>
<protein>
    <submittedName>
        <fullName evidence="1">Uncharacterized protein</fullName>
    </submittedName>
</protein>
<accession>A0ABN5CGF7</accession>